<evidence type="ECO:0000313" key="1">
    <source>
        <dbReference type="EMBL" id="KAK8777926.1"/>
    </source>
</evidence>
<dbReference type="EMBL" id="JARKHS020011301">
    <property type="protein sequence ID" value="KAK8777926.1"/>
    <property type="molecule type" value="Genomic_DNA"/>
</dbReference>
<protein>
    <recommendedName>
        <fullName evidence="3">Endonuclease-reverse transcriptase</fullName>
    </recommendedName>
</protein>
<dbReference type="Proteomes" id="UP001321473">
    <property type="component" value="Unassembled WGS sequence"/>
</dbReference>
<proteinExistence type="predicted"/>
<dbReference type="PANTHER" id="PTHR47510:SF3">
    <property type="entry name" value="ENDO_EXONUCLEASE_PHOSPHATASE DOMAIN-CONTAINING PROTEIN"/>
    <property type="match status" value="1"/>
</dbReference>
<accession>A0AAQ4ET53</accession>
<reference evidence="1 2" key="1">
    <citation type="journal article" date="2023" name="Arcadia Sci">
        <title>De novo assembly of a long-read Amblyomma americanum tick genome.</title>
        <authorList>
            <person name="Chou S."/>
            <person name="Poskanzer K.E."/>
            <person name="Rollins M."/>
            <person name="Thuy-Boun P.S."/>
        </authorList>
    </citation>
    <scope>NUCLEOTIDE SEQUENCE [LARGE SCALE GENOMIC DNA]</scope>
    <source>
        <strain evidence="1">F_SG_1</strain>
        <tissue evidence="1">Salivary glands</tissue>
    </source>
</reference>
<evidence type="ECO:0000313" key="2">
    <source>
        <dbReference type="Proteomes" id="UP001321473"/>
    </source>
</evidence>
<keyword evidence="2" id="KW-1185">Reference proteome</keyword>
<gene>
    <name evidence="1" type="ORF">V5799_020732</name>
</gene>
<dbReference type="AlphaFoldDB" id="A0AAQ4ET53"/>
<evidence type="ECO:0008006" key="3">
    <source>
        <dbReference type="Google" id="ProtNLM"/>
    </source>
</evidence>
<organism evidence="1 2">
    <name type="scientific">Amblyomma americanum</name>
    <name type="common">Lone star tick</name>
    <dbReference type="NCBI Taxonomy" id="6943"/>
    <lineage>
        <taxon>Eukaryota</taxon>
        <taxon>Metazoa</taxon>
        <taxon>Ecdysozoa</taxon>
        <taxon>Arthropoda</taxon>
        <taxon>Chelicerata</taxon>
        <taxon>Arachnida</taxon>
        <taxon>Acari</taxon>
        <taxon>Parasitiformes</taxon>
        <taxon>Ixodida</taxon>
        <taxon>Ixodoidea</taxon>
        <taxon>Ixodidae</taxon>
        <taxon>Amblyomminae</taxon>
        <taxon>Amblyomma</taxon>
    </lineage>
</organism>
<comment type="caution">
    <text evidence="1">The sequence shown here is derived from an EMBL/GenBank/DDBJ whole genome shotgun (WGS) entry which is preliminary data.</text>
</comment>
<dbReference type="PANTHER" id="PTHR47510">
    <property type="entry name" value="REVERSE TRANSCRIPTASE DOMAIN-CONTAINING PROTEIN"/>
    <property type="match status" value="1"/>
</dbReference>
<name>A0AAQ4ET53_AMBAM</name>
<sequence length="369" mass="41899">MNTFFRKRENRKWTWKSPNGEIKNEIDFILCAKTGIIQDVAVLGKVRCSDHRMVRSRISLDLKKERKKLVKETINELAVRGKAQEFRIALQNRYSALTEEDDLDVHSMHDNLTSIITECAVEVGGRTVRKDTGKLSQVTKDLIKKRQNMRASNPTDRIEVTELSKLINKRKVADIRKFNMERIEHAVKNGGSLKTVKRKLGLGKNHIYALRDKQGNVISNMDKIVNVAEEFYTDLYSSQCNQSVNEKDSSAQQCVIPPVTKDEVMKALEAMKRGKAAGEDQVTADLLKDEGDIVLEKLATLYMQCLMTSTVPEAWKNANIILIHKKGDAKDLKNYRPISLLSFAYKVFTKVIANTVRATLDFNLLNAAL</sequence>